<dbReference type="AlphaFoldDB" id="A0A8I6SVF5"/>
<organism evidence="1 2">
    <name type="scientific">Cimex lectularius</name>
    <name type="common">Bed bug</name>
    <name type="synonym">Acanthia lectularia</name>
    <dbReference type="NCBI Taxonomy" id="79782"/>
    <lineage>
        <taxon>Eukaryota</taxon>
        <taxon>Metazoa</taxon>
        <taxon>Ecdysozoa</taxon>
        <taxon>Arthropoda</taxon>
        <taxon>Hexapoda</taxon>
        <taxon>Insecta</taxon>
        <taxon>Pterygota</taxon>
        <taxon>Neoptera</taxon>
        <taxon>Paraneoptera</taxon>
        <taxon>Hemiptera</taxon>
        <taxon>Heteroptera</taxon>
        <taxon>Panheteroptera</taxon>
        <taxon>Cimicomorpha</taxon>
        <taxon>Cimicidae</taxon>
        <taxon>Cimex</taxon>
    </lineage>
</organism>
<keyword evidence="2" id="KW-1185">Reference proteome</keyword>
<dbReference type="KEGG" id="clec:112128397"/>
<evidence type="ECO:0000313" key="2">
    <source>
        <dbReference type="Proteomes" id="UP000494040"/>
    </source>
</evidence>
<reference evidence="1" key="1">
    <citation type="submission" date="2022-01" db="UniProtKB">
        <authorList>
            <consortium name="EnsemblMetazoa"/>
        </authorList>
    </citation>
    <scope>IDENTIFICATION</scope>
</reference>
<name>A0A8I6SVF5_CIMLE</name>
<proteinExistence type="predicted"/>
<dbReference type="GeneID" id="112128397"/>
<evidence type="ECO:0000313" key="1">
    <source>
        <dbReference type="EnsemblMetazoa" id="XP_024086193.1"/>
    </source>
</evidence>
<dbReference type="EnsemblMetazoa" id="XM_024230425.1">
    <property type="protein sequence ID" value="XP_024086193.1"/>
    <property type="gene ID" value="LOC112128397"/>
</dbReference>
<protein>
    <submittedName>
        <fullName evidence="1">Uncharacterized protein</fullName>
    </submittedName>
</protein>
<dbReference type="OrthoDB" id="6772408at2759"/>
<sequence length="134" mass="15493">MNRLTTGLKGATLLPMGPEPQLGARTVCLSWNQKNEMRNKSSNTPGMRQDLRIIGPYTIHYHLKKKGKTETETRWLWQDDPETSAHILCECKALNRLRYSHLGRTFLISKEIHKAPRKGLSCIRAHFSRYGYKL</sequence>
<dbReference type="RefSeq" id="XP_024086193.1">
    <property type="nucleotide sequence ID" value="XM_024230425.1"/>
</dbReference>
<dbReference type="Proteomes" id="UP000494040">
    <property type="component" value="Unassembled WGS sequence"/>
</dbReference>
<accession>A0A8I6SVF5</accession>